<evidence type="ECO:0000313" key="1">
    <source>
        <dbReference type="EMBL" id="SDJ99528.1"/>
    </source>
</evidence>
<dbReference type="RefSeq" id="WP_093212634.1">
    <property type="nucleotide sequence ID" value="NZ_FNFL01000002.1"/>
</dbReference>
<reference evidence="1 2" key="1">
    <citation type="submission" date="2016-10" db="EMBL/GenBank/DDBJ databases">
        <authorList>
            <person name="de Groot N.N."/>
        </authorList>
    </citation>
    <scope>NUCLEOTIDE SEQUENCE [LARGE SCALE GENOMIC DNA]</scope>
    <source>
        <strain evidence="1 2">CGMCC 1.6502</strain>
    </source>
</reference>
<proteinExistence type="predicted"/>
<sequence>MNHESVLEELYTEVAKTCSMYEIPINPSMDYLELWTKLAQVLDPETSRLLQLGLAEDIADRKGSVFEQMLEILQKEQGGLIGNQHFG</sequence>
<keyword evidence="2" id="KW-1185">Reference proteome</keyword>
<organism evidence="1 2">
    <name type="scientific">Sediminibacillus albus</name>
    <dbReference type="NCBI Taxonomy" id="407036"/>
    <lineage>
        <taxon>Bacteria</taxon>
        <taxon>Bacillati</taxon>
        <taxon>Bacillota</taxon>
        <taxon>Bacilli</taxon>
        <taxon>Bacillales</taxon>
        <taxon>Bacillaceae</taxon>
        <taxon>Sediminibacillus</taxon>
    </lineage>
</organism>
<evidence type="ECO:0000313" key="2">
    <source>
        <dbReference type="Proteomes" id="UP000198694"/>
    </source>
</evidence>
<gene>
    <name evidence="1" type="ORF">SAMN05216243_1489</name>
</gene>
<dbReference type="EMBL" id="FNFL01000002">
    <property type="protein sequence ID" value="SDJ99528.1"/>
    <property type="molecule type" value="Genomic_DNA"/>
</dbReference>
<name>A0A1G8Y9M2_9BACI</name>
<protein>
    <submittedName>
        <fullName evidence="1">Uncharacterized protein</fullName>
    </submittedName>
</protein>
<accession>A0A1G8Y9M2</accession>
<dbReference type="Proteomes" id="UP000198694">
    <property type="component" value="Unassembled WGS sequence"/>
</dbReference>
<dbReference type="AlphaFoldDB" id="A0A1G8Y9M2"/>
<dbReference type="OrthoDB" id="2971425at2"/>